<sequence length="147" mass="15775">MDDVDRRLVGALRVNPRRKIVELARAIGLSRTATQARLDRLMSSGTIVGFDVVLGSASATDGLPAYALVEYGRGATCRSIVPAIAAIPDVRFCCAMSGKPDLLVEILAADVARLGAIGEEIEAIPGVERVTTHLRLETHLDRRREAV</sequence>
<evidence type="ECO:0000313" key="6">
    <source>
        <dbReference type="Proteomes" id="UP000600449"/>
    </source>
</evidence>
<dbReference type="InterPro" id="IPR036390">
    <property type="entry name" value="WH_DNA-bd_sf"/>
</dbReference>
<keyword evidence="2" id="KW-0238">DNA-binding</keyword>
<dbReference type="Gene3D" id="3.30.70.920">
    <property type="match status" value="1"/>
</dbReference>
<dbReference type="RefSeq" id="WP_188914357.1">
    <property type="nucleotide sequence ID" value="NZ_BMMF01000010.1"/>
</dbReference>
<dbReference type="InterPro" id="IPR019887">
    <property type="entry name" value="Tscrpt_reg_AsnC/Lrp_C"/>
</dbReference>
<accession>A0A917V6D3</accession>
<gene>
    <name evidence="5" type="ORF">GCM10011322_33010</name>
</gene>
<dbReference type="Proteomes" id="UP000600449">
    <property type="component" value="Unassembled WGS sequence"/>
</dbReference>
<dbReference type="InterPro" id="IPR036388">
    <property type="entry name" value="WH-like_DNA-bd_sf"/>
</dbReference>
<dbReference type="GO" id="GO:0005829">
    <property type="term" value="C:cytosol"/>
    <property type="evidence" value="ECO:0007669"/>
    <property type="project" value="TreeGrafter"/>
</dbReference>
<dbReference type="GO" id="GO:0043200">
    <property type="term" value="P:response to amino acid"/>
    <property type="evidence" value="ECO:0007669"/>
    <property type="project" value="TreeGrafter"/>
</dbReference>
<keyword evidence="1" id="KW-0805">Transcription regulation</keyword>
<dbReference type="SUPFAM" id="SSF46785">
    <property type="entry name" value="Winged helix' DNA-binding domain"/>
    <property type="match status" value="1"/>
</dbReference>
<dbReference type="GO" id="GO:0043565">
    <property type="term" value="F:sequence-specific DNA binding"/>
    <property type="evidence" value="ECO:0007669"/>
    <property type="project" value="InterPro"/>
</dbReference>
<dbReference type="Pfam" id="PF13404">
    <property type="entry name" value="HTH_AsnC-type"/>
    <property type="match status" value="1"/>
</dbReference>
<dbReference type="PROSITE" id="PS50956">
    <property type="entry name" value="HTH_ASNC_2"/>
    <property type="match status" value="1"/>
</dbReference>
<dbReference type="InterPro" id="IPR011008">
    <property type="entry name" value="Dimeric_a/b-barrel"/>
</dbReference>
<evidence type="ECO:0000256" key="3">
    <source>
        <dbReference type="ARBA" id="ARBA00023163"/>
    </source>
</evidence>
<dbReference type="SMART" id="SM00344">
    <property type="entry name" value="HTH_ASNC"/>
    <property type="match status" value="1"/>
</dbReference>
<dbReference type="Pfam" id="PF01037">
    <property type="entry name" value="AsnC_trans_reg"/>
    <property type="match status" value="1"/>
</dbReference>
<dbReference type="AlphaFoldDB" id="A0A917V6D3"/>
<dbReference type="Gene3D" id="1.10.10.10">
    <property type="entry name" value="Winged helix-like DNA-binding domain superfamily/Winged helix DNA-binding domain"/>
    <property type="match status" value="1"/>
</dbReference>
<keyword evidence="3" id="KW-0804">Transcription</keyword>
<dbReference type="SUPFAM" id="SSF54909">
    <property type="entry name" value="Dimeric alpha+beta barrel"/>
    <property type="match status" value="1"/>
</dbReference>
<evidence type="ECO:0000259" key="4">
    <source>
        <dbReference type="PROSITE" id="PS50956"/>
    </source>
</evidence>
<dbReference type="PANTHER" id="PTHR30154:SF34">
    <property type="entry name" value="TRANSCRIPTIONAL REGULATOR AZLB"/>
    <property type="match status" value="1"/>
</dbReference>
<protein>
    <submittedName>
        <fullName evidence="5">AsnC family transcriptional regulator</fullName>
    </submittedName>
</protein>
<proteinExistence type="predicted"/>
<dbReference type="InterPro" id="IPR000485">
    <property type="entry name" value="AsnC-type_HTH_dom"/>
</dbReference>
<comment type="caution">
    <text evidence="5">The sequence shown here is derived from an EMBL/GenBank/DDBJ whole genome shotgun (WGS) entry which is preliminary data.</text>
</comment>
<reference evidence="5 6" key="1">
    <citation type="journal article" date="2014" name="Int. J. Syst. Evol. Microbiol.">
        <title>Complete genome sequence of Corynebacterium casei LMG S-19264T (=DSM 44701T), isolated from a smear-ripened cheese.</title>
        <authorList>
            <consortium name="US DOE Joint Genome Institute (JGI-PGF)"/>
            <person name="Walter F."/>
            <person name="Albersmeier A."/>
            <person name="Kalinowski J."/>
            <person name="Ruckert C."/>
        </authorList>
    </citation>
    <scope>NUCLEOTIDE SEQUENCE [LARGE SCALE GENOMIC DNA]</scope>
    <source>
        <strain evidence="5 6">CGMCC 1.9161</strain>
    </source>
</reference>
<evidence type="ECO:0000256" key="2">
    <source>
        <dbReference type="ARBA" id="ARBA00023125"/>
    </source>
</evidence>
<dbReference type="PANTHER" id="PTHR30154">
    <property type="entry name" value="LEUCINE-RESPONSIVE REGULATORY PROTEIN"/>
    <property type="match status" value="1"/>
</dbReference>
<name>A0A917V6D3_9HYPH</name>
<keyword evidence="6" id="KW-1185">Reference proteome</keyword>
<dbReference type="InterPro" id="IPR019888">
    <property type="entry name" value="Tscrpt_reg_AsnC-like"/>
</dbReference>
<dbReference type="EMBL" id="BMMF01000010">
    <property type="protein sequence ID" value="GGK43242.1"/>
    <property type="molecule type" value="Genomic_DNA"/>
</dbReference>
<evidence type="ECO:0000256" key="1">
    <source>
        <dbReference type="ARBA" id="ARBA00023015"/>
    </source>
</evidence>
<dbReference type="PRINTS" id="PR00033">
    <property type="entry name" value="HTHASNC"/>
</dbReference>
<organism evidence="5 6">
    <name type="scientific">Salinarimonas ramus</name>
    <dbReference type="NCBI Taxonomy" id="690164"/>
    <lineage>
        <taxon>Bacteria</taxon>
        <taxon>Pseudomonadati</taxon>
        <taxon>Pseudomonadota</taxon>
        <taxon>Alphaproteobacteria</taxon>
        <taxon>Hyphomicrobiales</taxon>
        <taxon>Salinarimonadaceae</taxon>
        <taxon>Salinarimonas</taxon>
    </lineage>
</organism>
<evidence type="ECO:0000313" key="5">
    <source>
        <dbReference type="EMBL" id="GGK43242.1"/>
    </source>
</evidence>
<feature type="domain" description="HTH asnC-type" evidence="4">
    <location>
        <begin position="1"/>
        <end position="64"/>
    </location>
</feature>